<dbReference type="PANTHER" id="PTHR33116">
    <property type="entry name" value="REVERSE TRANSCRIPTASE ZINC-BINDING DOMAIN-CONTAINING PROTEIN-RELATED-RELATED"/>
    <property type="match status" value="1"/>
</dbReference>
<name>A0AAD2A197_9LAMI</name>
<evidence type="ECO:0000313" key="1">
    <source>
        <dbReference type="EMBL" id="CAI9779493.1"/>
    </source>
</evidence>
<dbReference type="AlphaFoldDB" id="A0AAD2A197"/>
<accession>A0AAD2A197</accession>
<dbReference type="EMBL" id="OU503052">
    <property type="protein sequence ID" value="CAI9779493.1"/>
    <property type="molecule type" value="Genomic_DNA"/>
</dbReference>
<sequence length="229" mass="26164">MLYRSGVLIINRPGKQTQISLLKSGFIVNRIQEIHLFTLSLIVTGCGLPSMLFSIKVYWSSVIILPKAVIKQVEATLRAFLWKGCDLGTGGTKVVWEKLCMPKKEGGLGLRSIEIWNKAAKLKYLWSICTDSASSLWVSWERSYLLKGRSIWELKCPGDCSWIWRKILALREIGRDKMKFIIGNGRRTSLWFDNWHRLGPLQKILGERIIHESRFSRVAKVADIVEGDS</sequence>
<evidence type="ECO:0000313" key="2">
    <source>
        <dbReference type="Proteomes" id="UP000834106"/>
    </source>
</evidence>
<reference evidence="1" key="1">
    <citation type="submission" date="2023-05" db="EMBL/GenBank/DDBJ databases">
        <authorList>
            <person name="Huff M."/>
        </authorList>
    </citation>
    <scope>NUCLEOTIDE SEQUENCE</scope>
</reference>
<dbReference type="Proteomes" id="UP000834106">
    <property type="component" value="Chromosome 17"/>
</dbReference>
<keyword evidence="2" id="KW-1185">Reference proteome</keyword>
<protein>
    <submittedName>
        <fullName evidence="1">Uncharacterized protein</fullName>
    </submittedName>
</protein>
<organism evidence="1 2">
    <name type="scientific">Fraxinus pennsylvanica</name>
    <dbReference type="NCBI Taxonomy" id="56036"/>
    <lineage>
        <taxon>Eukaryota</taxon>
        <taxon>Viridiplantae</taxon>
        <taxon>Streptophyta</taxon>
        <taxon>Embryophyta</taxon>
        <taxon>Tracheophyta</taxon>
        <taxon>Spermatophyta</taxon>
        <taxon>Magnoliopsida</taxon>
        <taxon>eudicotyledons</taxon>
        <taxon>Gunneridae</taxon>
        <taxon>Pentapetalae</taxon>
        <taxon>asterids</taxon>
        <taxon>lamiids</taxon>
        <taxon>Lamiales</taxon>
        <taxon>Oleaceae</taxon>
        <taxon>Oleeae</taxon>
        <taxon>Fraxinus</taxon>
    </lineage>
</organism>
<gene>
    <name evidence="1" type="ORF">FPE_LOCUS26923</name>
</gene>
<proteinExistence type="predicted"/>
<dbReference type="PANTHER" id="PTHR33116:SF84">
    <property type="entry name" value="RNA-DIRECTED DNA POLYMERASE"/>
    <property type="match status" value="1"/>
</dbReference>